<organism evidence="7 8">
    <name type="scientific">Syntrophobacter fumaroxidans (strain DSM 10017 / MPOB)</name>
    <dbReference type="NCBI Taxonomy" id="335543"/>
    <lineage>
        <taxon>Bacteria</taxon>
        <taxon>Pseudomonadati</taxon>
        <taxon>Thermodesulfobacteriota</taxon>
        <taxon>Syntrophobacteria</taxon>
        <taxon>Syntrophobacterales</taxon>
        <taxon>Syntrophobacteraceae</taxon>
        <taxon>Syntrophobacter</taxon>
    </lineage>
</organism>
<keyword evidence="2" id="KW-0813">Transport</keyword>
<feature type="signal peptide" evidence="5">
    <location>
        <begin position="1"/>
        <end position="24"/>
    </location>
</feature>
<evidence type="ECO:0000256" key="5">
    <source>
        <dbReference type="SAM" id="SignalP"/>
    </source>
</evidence>
<dbReference type="KEGG" id="sfu:Sfum_2306"/>
<dbReference type="HOGENOM" id="CLU_027128_6_1_7"/>
<dbReference type="Pfam" id="PF13458">
    <property type="entry name" value="Peripla_BP_6"/>
    <property type="match status" value="1"/>
</dbReference>
<keyword evidence="4" id="KW-0029">Amino-acid transport</keyword>
<dbReference type="EMBL" id="CP000478">
    <property type="protein sequence ID" value="ABK17988.1"/>
    <property type="molecule type" value="Genomic_DNA"/>
</dbReference>
<dbReference type="Proteomes" id="UP000001784">
    <property type="component" value="Chromosome"/>
</dbReference>
<evidence type="ECO:0000313" key="7">
    <source>
        <dbReference type="EMBL" id="ABK17988.1"/>
    </source>
</evidence>
<dbReference type="PROSITE" id="PS51257">
    <property type="entry name" value="PROKAR_LIPOPROTEIN"/>
    <property type="match status" value="1"/>
</dbReference>
<dbReference type="eggNOG" id="COG0683">
    <property type="taxonomic scope" value="Bacteria"/>
</dbReference>
<dbReference type="InterPro" id="IPR000709">
    <property type="entry name" value="Leu_Ile_Val-bd"/>
</dbReference>
<keyword evidence="7" id="KW-0675">Receptor</keyword>
<dbReference type="InParanoid" id="A0LKN6"/>
<dbReference type="PRINTS" id="PR00337">
    <property type="entry name" value="LEUILEVALBP"/>
</dbReference>
<evidence type="ECO:0000256" key="1">
    <source>
        <dbReference type="ARBA" id="ARBA00010062"/>
    </source>
</evidence>
<evidence type="ECO:0000256" key="2">
    <source>
        <dbReference type="ARBA" id="ARBA00022448"/>
    </source>
</evidence>
<dbReference type="PANTHER" id="PTHR30483:SF6">
    <property type="entry name" value="PERIPLASMIC BINDING PROTEIN OF ABC TRANSPORTER FOR NATURAL AMINO ACIDS"/>
    <property type="match status" value="1"/>
</dbReference>
<keyword evidence="3 5" id="KW-0732">Signal</keyword>
<dbReference type="InterPro" id="IPR051010">
    <property type="entry name" value="BCAA_transport"/>
</dbReference>
<evidence type="ECO:0000256" key="3">
    <source>
        <dbReference type="ARBA" id="ARBA00022729"/>
    </source>
</evidence>
<dbReference type="PANTHER" id="PTHR30483">
    <property type="entry name" value="LEUCINE-SPECIFIC-BINDING PROTEIN"/>
    <property type="match status" value="1"/>
</dbReference>
<proteinExistence type="inferred from homology"/>
<sequence length="376" mass="40844" precursor="true">MRRFGSLCVMILLAIVLSACPGLAAESITVGAIFSLSGIAATHNGPLIPMLELAVEEVNEGGGLQGRPVKLVFLDNQSTPIGSVKAAEEAVRLGMTAVIGAHWSSHSLAMAPVLQKAGIPMISPGSTHPMVTRVGDYIFRICFVDSFQGRAMARFAFKELGARRVAVAKNIDEDYSAMLADCFSESFQLYGGKVACEVQYRGKAVDFSDIMEQIRRARPDVVYVPGYTRDSGLLIRQGVSMGIRATFLGGDAWDEISIYAGDAVEGSYQSAPWHPSVPRAESLRLKELYFRKYGAEIKSFSAPLAYDAVMLLVDAIRRAGTSDRARIRDCLAGTLDFRGATGLISYHGGGDPIDKEIVMLKWEKGSPRYYQTIKPE</sequence>
<protein>
    <submittedName>
        <fullName evidence="7">Extracellular ligand-binding receptor</fullName>
    </submittedName>
</protein>
<evidence type="ECO:0000256" key="4">
    <source>
        <dbReference type="ARBA" id="ARBA00022970"/>
    </source>
</evidence>
<accession>A0LKN6</accession>
<reference evidence="7 8" key="1">
    <citation type="submission" date="2006-10" db="EMBL/GenBank/DDBJ databases">
        <title>Complete sequence of Syntrophobacter fumaroxidans MPOB.</title>
        <authorList>
            <consortium name="US DOE Joint Genome Institute"/>
            <person name="Copeland A."/>
            <person name="Lucas S."/>
            <person name="Lapidus A."/>
            <person name="Barry K."/>
            <person name="Detter J.C."/>
            <person name="Glavina del Rio T."/>
            <person name="Hammon N."/>
            <person name="Israni S."/>
            <person name="Pitluck S."/>
            <person name="Goltsman E.G."/>
            <person name="Martinez M."/>
            <person name="Schmutz J."/>
            <person name="Larimer F."/>
            <person name="Land M."/>
            <person name="Hauser L."/>
            <person name="Kyrpides N."/>
            <person name="Kim E."/>
            <person name="Boone D.R."/>
            <person name="Brockman F."/>
            <person name="Culley D."/>
            <person name="Ferry J."/>
            <person name="Gunsalus R."/>
            <person name="McInerney M.J."/>
            <person name="Morrison M."/>
            <person name="Plugge C."/>
            <person name="Rohlin L."/>
            <person name="Scholten J."/>
            <person name="Sieber J."/>
            <person name="Stams A.J.M."/>
            <person name="Worm P."/>
            <person name="Henstra A.M."/>
            <person name="Richardson P."/>
        </authorList>
    </citation>
    <scope>NUCLEOTIDE SEQUENCE [LARGE SCALE GENOMIC DNA]</scope>
    <source>
        <strain evidence="8">DSM 10017 / MPOB</strain>
    </source>
</reference>
<dbReference type="STRING" id="335543.Sfum_2306"/>
<name>A0LKN6_SYNFM</name>
<dbReference type="GO" id="GO:0006865">
    <property type="term" value="P:amino acid transport"/>
    <property type="evidence" value="ECO:0007669"/>
    <property type="project" value="UniProtKB-KW"/>
</dbReference>
<feature type="domain" description="Leucine-binding protein" evidence="6">
    <location>
        <begin position="27"/>
        <end position="363"/>
    </location>
</feature>
<evidence type="ECO:0000313" key="8">
    <source>
        <dbReference type="Proteomes" id="UP000001784"/>
    </source>
</evidence>
<dbReference type="AlphaFoldDB" id="A0LKN6"/>
<evidence type="ECO:0000259" key="6">
    <source>
        <dbReference type="Pfam" id="PF13458"/>
    </source>
</evidence>
<feature type="chain" id="PRO_5002626306" evidence="5">
    <location>
        <begin position="25"/>
        <end position="376"/>
    </location>
</feature>
<dbReference type="InterPro" id="IPR028081">
    <property type="entry name" value="Leu-bd"/>
</dbReference>
<comment type="similarity">
    <text evidence="1">Belongs to the leucine-binding protein family.</text>
</comment>
<dbReference type="Gene3D" id="3.40.50.2300">
    <property type="match status" value="2"/>
</dbReference>
<keyword evidence="8" id="KW-1185">Reference proteome</keyword>
<dbReference type="CDD" id="cd06347">
    <property type="entry name" value="PBP1_ABC_LivK_ligand_binding-like"/>
    <property type="match status" value="1"/>
</dbReference>
<gene>
    <name evidence="7" type="ordered locus">Sfum_2306</name>
</gene>
<dbReference type="InterPro" id="IPR028082">
    <property type="entry name" value="Peripla_BP_I"/>
</dbReference>
<dbReference type="SUPFAM" id="SSF53822">
    <property type="entry name" value="Periplasmic binding protein-like I"/>
    <property type="match status" value="1"/>
</dbReference>